<name>A0A1M7Y8G7_9FIRM</name>
<gene>
    <name evidence="7" type="ORF">SAMN02745217_02104</name>
</gene>
<dbReference type="PROSITE" id="PS51192">
    <property type="entry name" value="HELICASE_ATP_BIND_1"/>
    <property type="match status" value="1"/>
</dbReference>
<dbReference type="SMART" id="SM00487">
    <property type="entry name" value="DEXDc"/>
    <property type="match status" value="1"/>
</dbReference>
<dbReference type="GO" id="GO:0004386">
    <property type="term" value="F:helicase activity"/>
    <property type="evidence" value="ECO:0007669"/>
    <property type="project" value="UniProtKB-KW"/>
</dbReference>
<dbReference type="AlphaFoldDB" id="A0A1M7Y8G7"/>
<proteinExistence type="predicted"/>
<evidence type="ECO:0000259" key="5">
    <source>
        <dbReference type="PROSITE" id="PS51192"/>
    </source>
</evidence>
<dbReference type="Proteomes" id="UP000184612">
    <property type="component" value="Unassembled WGS sequence"/>
</dbReference>
<dbReference type="GO" id="GO:0003676">
    <property type="term" value="F:nucleic acid binding"/>
    <property type="evidence" value="ECO:0007669"/>
    <property type="project" value="InterPro"/>
</dbReference>
<dbReference type="SUPFAM" id="SSF52540">
    <property type="entry name" value="P-loop containing nucleoside triphosphate hydrolases"/>
    <property type="match status" value="1"/>
</dbReference>
<keyword evidence="4" id="KW-0067">ATP-binding</keyword>
<dbReference type="GO" id="GO:0016787">
    <property type="term" value="F:hydrolase activity"/>
    <property type="evidence" value="ECO:0007669"/>
    <property type="project" value="UniProtKB-KW"/>
</dbReference>
<dbReference type="SMART" id="SM00490">
    <property type="entry name" value="HELICc"/>
    <property type="match status" value="1"/>
</dbReference>
<dbReference type="GO" id="GO:0005524">
    <property type="term" value="F:ATP binding"/>
    <property type="evidence" value="ECO:0007669"/>
    <property type="project" value="UniProtKB-KW"/>
</dbReference>
<dbReference type="Pfam" id="PF00270">
    <property type="entry name" value="DEAD"/>
    <property type="match status" value="1"/>
</dbReference>
<dbReference type="InterPro" id="IPR050474">
    <property type="entry name" value="Hel308_SKI2-like"/>
</dbReference>
<keyword evidence="3 7" id="KW-0347">Helicase</keyword>
<dbReference type="PANTHER" id="PTHR47961">
    <property type="entry name" value="DNA POLYMERASE THETA, PUTATIVE (AFU_ORTHOLOGUE AFUA_1G05260)-RELATED"/>
    <property type="match status" value="1"/>
</dbReference>
<evidence type="ECO:0000313" key="8">
    <source>
        <dbReference type="Proteomes" id="UP000184612"/>
    </source>
</evidence>
<reference evidence="7 8" key="1">
    <citation type="submission" date="2016-12" db="EMBL/GenBank/DDBJ databases">
        <authorList>
            <person name="Song W.-J."/>
            <person name="Kurnit D.M."/>
        </authorList>
    </citation>
    <scope>NUCLEOTIDE SEQUENCE [LARGE SCALE GENOMIC DNA]</scope>
    <source>
        <strain evidence="7 8">DSM 12503</strain>
    </source>
</reference>
<dbReference type="Pfam" id="PF00271">
    <property type="entry name" value="Helicase_C"/>
    <property type="match status" value="1"/>
</dbReference>
<dbReference type="OrthoDB" id="9815222at2"/>
<sequence length="779" mass="91999">MNNIIKQIIEHRDIDKIFRKVLNNLYIIGPVSITDMEILLYLNIYAPEEFVNYKNEILKYMGVNYKEIPVETLTDSIFGMYKKYVSEQYNYTYTPVQVSIVKGISNNQCFSFSAPTSTGKSYVFRNIIENSELDVVVIVPSRALINEYYFRICRLITDKTVNILTFIDKINTKYAKRNVFIVTPERCKELFKHKDEFNIEYFMFDEAQLSDEDSSRGLYFDSIVRRIQKAYPNSKFIFAHPFVKNPEAQIIKNHFDENKSYSYQYIQKNVGQMFLVYEKDNYYHFGIDKKMMGSQKILCNFDPIEKAIKSGGSVLVYTSKASIYKKEVFDEFDRYIRMCTSITDIAAKKYISQIKSYIGATDKEDSDMYSQMLHLLKHGVVVHHGSLPLQARMILERFTQEGFCRICFATSTLEQGINMPFEVVFLNTFKASKPLALKNLIGRAGRSTLENKFDYGYIIMHKNNMSKFREIFLAEDTLKEVSLLDEDNVNDDYKDFKEAILTGTLSDKYNLTEKQLEKLSQRSTDEIIERLLGDMFCNDVLISLETINQDPQYKLKIYRHFEELYEMYLDRRMYDGEKSVFDTAIKIMIWKIHCKTFKDICFYRYSYASCLQKRKSLQAEIKNADGFNKIISQRELDGLYAAFVTECKDIPDKNIRNFSMFGNREVKAKDVDYDRIVFDTYDYLDKIIGFKLSDIFYAAFAQYYERTNDIRADKLAKYVKYGTDSMRHIWMLRYGLTFEDIEWVEEYIDDINEEEIKFKTEIKQIDETRYNLVARFINN</sequence>
<evidence type="ECO:0000256" key="2">
    <source>
        <dbReference type="ARBA" id="ARBA00022801"/>
    </source>
</evidence>
<feature type="domain" description="Helicase C-terminal" evidence="6">
    <location>
        <begin position="346"/>
        <end position="497"/>
    </location>
</feature>
<dbReference type="InterPro" id="IPR014001">
    <property type="entry name" value="Helicase_ATP-bd"/>
</dbReference>
<dbReference type="STRING" id="1121345.SAMN02745217_02104"/>
<keyword evidence="8" id="KW-1185">Reference proteome</keyword>
<feature type="domain" description="Helicase ATP-binding" evidence="5">
    <location>
        <begin position="101"/>
        <end position="220"/>
    </location>
</feature>
<keyword evidence="2" id="KW-0378">Hydrolase</keyword>
<dbReference type="PROSITE" id="PS51194">
    <property type="entry name" value="HELICASE_CTER"/>
    <property type="match status" value="1"/>
</dbReference>
<protein>
    <submittedName>
        <fullName evidence="7">Helicase conserved C-terminal domain-containing protein</fullName>
    </submittedName>
</protein>
<organism evidence="7 8">
    <name type="scientific">Anaerocolumna xylanovorans DSM 12503</name>
    <dbReference type="NCBI Taxonomy" id="1121345"/>
    <lineage>
        <taxon>Bacteria</taxon>
        <taxon>Bacillati</taxon>
        <taxon>Bacillota</taxon>
        <taxon>Clostridia</taxon>
        <taxon>Lachnospirales</taxon>
        <taxon>Lachnospiraceae</taxon>
        <taxon>Anaerocolumna</taxon>
    </lineage>
</organism>
<dbReference type="RefSeq" id="WP_073588784.1">
    <property type="nucleotide sequence ID" value="NZ_FRFD01000005.1"/>
</dbReference>
<evidence type="ECO:0000256" key="4">
    <source>
        <dbReference type="ARBA" id="ARBA00022840"/>
    </source>
</evidence>
<dbReference type="InterPro" id="IPR001650">
    <property type="entry name" value="Helicase_C-like"/>
</dbReference>
<dbReference type="EMBL" id="FRFD01000005">
    <property type="protein sequence ID" value="SHO48935.1"/>
    <property type="molecule type" value="Genomic_DNA"/>
</dbReference>
<accession>A0A1M7Y8G7</accession>
<evidence type="ECO:0000313" key="7">
    <source>
        <dbReference type="EMBL" id="SHO48935.1"/>
    </source>
</evidence>
<evidence type="ECO:0000256" key="3">
    <source>
        <dbReference type="ARBA" id="ARBA00022806"/>
    </source>
</evidence>
<dbReference type="PANTHER" id="PTHR47961:SF6">
    <property type="entry name" value="DNA-DIRECTED DNA POLYMERASE"/>
    <property type="match status" value="1"/>
</dbReference>
<dbReference type="Gene3D" id="3.40.50.300">
    <property type="entry name" value="P-loop containing nucleotide triphosphate hydrolases"/>
    <property type="match status" value="2"/>
</dbReference>
<keyword evidence="1" id="KW-0547">Nucleotide-binding</keyword>
<dbReference type="InterPro" id="IPR027417">
    <property type="entry name" value="P-loop_NTPase"/>
</dbReference>
<evidence type="ECO:0000256" key="1">
    <source>
        <dbReference type="ARBA" id="ARBA00022741"/>
    </source>
</evidence>
<dbReference type="InterPro" id="IPR011545">
    <property type="entry name" value="DEAD/DEAH_box_helicase_dom"/>
</dbReference>
<evidence type="ECO:0000259" key="6">
    <source>
        <dbReference type="PROSITE" id="PS51194"/>
    </source>
</evidence>